<dbReference type="OrthoDB" id="1448537at2"/>
<dbReference type="InterPro" id="IPR025059">
    <property type="entry name" value="DUF3997"/>
</dbReference>
<protein>
    <recommendedName>
        <fullName evidence="3">DUF3997 domain-containing protein</fullName>
    </recommendedName>
</protein>
<dbReference type="AlphaFoldDB" id="A0A1H4QVU3"/>
<dbReference type="EMBL" id="FNTB01000001">
    <property type="protein sequence ID" value="SEC23780.1"/>
    <property type="molecule type" value="Genomic_DNA"/>
</dbReference>
<evidence type="ECO:0000313" key="2">
    <source>
        <dbReference type="Proteomes" id="UP000183038"/>
    </source>
</evidence>
<proteinExistence type="predicted"/>
<reference evidence="1 2" key="1">
    <citation type="submission" date="2016-10" db="EMBL/GenBank/DDBJ databases">
        <authorList>
            <person name="de Groot N.N."/>
        </authorList>
    </citation>
    <scope>NUCLEOTIDE SEQUENCE [LARGE SCALE GENOMIC DNA]</scope>
    <source>
        <strain evidence="1 2">MAR_2009_71</strain>
    </source>
</reference>
<organism evidence="1 2">
    <name type="scientific">Maribacter dokdonensis</name>
    <dbReference type="NCBI Taxonomy" id="320912"/>
    <lineage>
        <taxon>Bacteria</taxon>
        <taxon>Pseudomonadati</taxon>
        <taxon>Bacteroidota</taxon>
        <taxon>Flavobacteriia</taxon>
        <taxon>Flavobacteriales</taxon>
        <taxon>Flavobacteriaceae</taxon>
        <taxon>Maribacter</taxon>
    </lineage>
</organism>
<accession>A0A1H4QVU3</accession>
<sequence>MTKSVLLILISFLICCSCSDRKLGDNYYFLPKYESIDVGYPNNEAIVYKSNQEYVFNNIIIRGDVLEINFNSKYIIAKRDPLISRDKNSGLIEYYIVEKKNDKIFGPLTKKDFDKKTVELNINLEFK</sequence>
<dbReference type="Pfam" id="PF13162">
    <property type="entry name" value="DUF3997"/>
    <property type="match status" value="1"/>
</dbReference>
<gene>
    <name evidence="1" type="ORF">SAMN05192540_2691</name>
</gene>
<dbReference type="RefSeq" id="WP_074673421.1">
    <property type="nucleotide sequence ID" value="NZ_FNTB01000001.1"/>
</dbReference>
<dbReference type="Proteomes" id="UP000183038">
    <property type="component" value="Unassembled WGS sequence"/>
</dbReference>
<evidence type="ECO:0000313" key="1">
    <source>
        <dbReference type="EMBL" id="SEC23780.1"/>
    </source>
</evidence>
<evidence type="ECO:0008006" key="3">
    <source>
        <dbReference type="Google" id="ProtNLM"/>
    </source>
</evidence>
<name>A0A1H4QVU3_9FLAO</name>